<dbReference type="PANTHER" id="PTHR16517">
    <property type="entry name" value="TUBBY-RELATED"/>
    <property type="match status" value="1"/>
</dbReference>
<keyword evidence="5" id="KW-1185">Reference proteome</keyword>
<name>A0AAP0NNH0_9MAGN</name>
<feature type="domain" description="Exportin-1/Importin-beta-like" evidence="3">
    <location>
        <begin position="111"/>
        <end position="148"/>
    </location>
</feature>
<reference evidence="4 5" key="1">
    <citation type="submission" date="2024-01" db="EMBL/GenBank/DDBJ databases">
        <title>Genome assemblies of Stephania.</title>
        <authorList>
            <person name="Yang L."/>
        </authorList>
    </citation>
    <scope>NUCLEOTIDE SEQUENCE [LARGE SCALE GENOMIC DNA]</scope>
    <source>
        <strain evidence="4">YNDBR</strain>
        <tissue evidence="4">Leaf</tissue>
    </source>
</reference>
<evidence type="ECO:0000256" key="1">
    <source>
        <dbReference type="ARBA" id="ARBA00007129"/>
    </source>
</evidence>
<dbReference type="AlphaFoldDB" id="A0AAP0NNH0"/>
<evidence type="ECO:0000259" key="3">
    <source>
        <dbReference type="Pfam" id="PF08389"/>
    </source>
</evidence>
<protein>
    <submittedName>
        <fullName evidence="4">Uncharacterized protein</fullName>
    </submittedName>
</protein>
<dbReference type="PANTHER" id="PTHR16517:SF158">
    <property type="entry name" value="TUBBY-LIKE F-BOX PROTEIN 9"/>
    <property type="match status" value="1"/>
</dbReference>
<comment type="caution">
    <text evidence="4">The sequence shown here is derived from an EMBL/GenBank/DDBJ whole genome shotgun (WGS) entry which is preliminary data.</text>
</comment>
<feature type="domain" description="Tubby C-terminal" evidence="2">
    <location>
        <begin position="38"/>
        <end position="81"/>
    </location>
</feature>
<dbReference type="Pfam" id="PF01167">
    <property type="entry name" value="Tub"/>
    <property type="match status" value="1"/>
</dbReference>
<accession>A0AAP0NNH0</accession>
<dbReference type="EMBL" id="JBBNAF010000009">
    <property type="protein sequence ID" value="KAK9113902.1"/>
    <property type="molecule type" value="Genomic_DNA"/>
</dbReference>
<dbReference type="SUPFAM" id="SSF54518">
    <property type="entry name" value="Tubby C-terminal domain-like"/>
    <property type="match status" value="1"/>
</dbReference>
<evidence type="ECO:0000259" key="2">
    <source>
        <dbReference type="Pfam" id="PF01167"/>
    </source>
</evidence>
<dbReference type="Gene3D" id="3.20.90.10">
    <property type="entry name" value="Tubby Protein, Chain A"/>
    <property type="match status" value="1"/>
</dbReference>
<dbReference type="PRINTS" id="PR01573">
    <property type="entry name" value="SUPERTUBBY"/>
</dbReference>
<dbReference type="InterPro" id="IPR011989">
    <property type="entry name" value="ARM-like"/>
</dbReference>
<organism evidence="4 5">
    <name type="scientific">Stephania yunnanensis</name>
    <dbReference type="NCBI Taxonomy" id="152371"/>
    <lineage>
        <taxon>Eukaryota</taxon>
        <taxon>Viridiplantae</taxon>
        <taxon>Streptophyta</taxon>
        <taxon>Embryophyta</taxon>
        <taxon>Tracheophyta</taxon>
        <taxon>Spermatophyta</taxon>
        <taxon>Magnoliopsida</taxon>
        <taxon>Ranunculales</taxon>
        <taxon>Menispermaceae</taxon>
        <taxon>Menispermoideae</taxon>
        <taxon>Cissampelideae</taxon>
        <taxon>Stephania</taxon>
    </lineage>
</organism>
<evidence type="ECO:0000313" key="4">
    <source>
        <dbReference type="EMBL" id="KAK9113902.1"/>
    </source>
</evidence>
<sequence>MKDQELELELNEAGTRLDDPPFRSTTCLGFSNVSEHRQPDPEHEKVILQFGKVGKDLFTMDYRYPISAFQAFAICLSSFDTKIASLFLFLNLIVYLVGWCVHNNHSEYDKAKILKHEWSARWQSFVPDLVSSAKTSETICENCMAILKESYVRKVHRVMYEKVLGGA</sequence>
<gene>
    <name evidence="4" type="ORF">Syun_020699</name>
</gene>
<dbReference type="InterPro" id="IPR013598">
    <property type="entry name" value="Exportin-1/Importin-b-like"/>
</dbReference>
<dbReference type="Gene3D" id="1.25.10.10">
    <property type="entry name" value="Leucine-rich Repeat Variant"/>
    <property type="match status" value="1"/>
</dbReference>
<proteinExistence type="inferred from homology"/>
<dbReference type="Proteomes" id="UP001420932">
    <property type="component" value="Unassembled WGS sequence"/>
</dbReference>
<dbReference type="InterPro" id="IPR000007">
    <property type="entry name" value="Tubby_C"/>
</dbReference>
<dbReference type="Pfam" id="PF08389">
    <property type="entry name" value="Xpo1"/>
    <property type="match status" value="1"/>
</dbReference>
<comment type="similarity">
    <text evidence="1">Belongs to the TUB family.</text>
</comment>
<dbReference type="InterPro" id="IPR025659">
    <property type="entry name" value="Tubby-like_C"/>
</dbReference>
<evidence type="ECO:0000313" key="5">
    <source>
        <dbReference type="Proteomes" id="UP001420932"/>
    </source>
</evidence>